<feature type="transmembrane region" description="Helical" evidence="1">
    <location>
        <begin position="131"/>
        <end position="151"/>
    </location>
</feature>
<dbReference type="RefSeq" id="WP_096259233.1">
    <property type="nucleotide sequence ID" value="NZ_BDME01000002.1"/>
</dbReference>
<evidence type="ECO:0000313" key="2">
    <source>
        <dbReference type="EMBL" id="GAX87794.1"/>
    </source>
</evidence>
<dbReference type="OrthoDB" id="5338856at2"/>
<gene>
    <name evidence="2" type="ORF">LNAT_P1091</name>
</gene>
<reference evidence="2 3" key="1">
    <citation type="journal article" date="2017" name="Syst. Appl. Microbiol.">
        <title>Lebetimonas natsushimae sp. nov., a novel strictly anaerobic, moderately thermophilic chemoautotroph isolated from a deep-sea hydrothermal vent polychaete nest in the Mid-Okinawa Trough.</title>
        <authorList>
            <person name="Nagata R."/>
            <person name="Takaki Y."/>
            <person name="Tame A."/>
            <person name="Nunoura T."/>
            <person name="Muto H."/>
            <person name="Mino S."/>
            <person name="Sawayama S."/>
            <person name="Takai K."/>
            <person name="Nakagawa S."/>
        </authorList>
    </citation>
    <scope>NUCLEOTIDE SEQUENCE [LARGE SCALE GENOMIC DNA]</scope>
    <source>
        <strain evidence="2 3">HS1857</strain>
    </source>
</reference>
<keyword evidence="3" id="KW-1185">Reference proteome</keyword>
<protein>
    <recommendedName>
        <fullName evidence="4">Flagellar protein FliO/FliZ</fullName>
    </recommendedName>
</protein>
<dbReference type="Proteomes" id="UP000217944">
    <property type="component" value="Unassembled WGS sequence"/>
</dbReference>
<accession>A0A292YFR7</accession>
<name>A0A292YFR7_9BACT</name>
<organism evidence="2 3">
    <name type="scientific">Lebetimonas natsushimae</name>
    <dbReference type="NCBI Taxonomy" id="1936991"/>
    <lineage>
        <taxon>Bacteria</taxon>
        <taxon>Pseudomonadati</taxon>
        <taxon>Campylobacterota</taxon>
        <taxon>Epsilonproteobacteria</taxon>
        <taxon>Nautiliales</taxon>
        <taxon>Nautiliaceae</taxon>
        <taxon>Lebetimonas</taxon>
    </lineage>
</organism>
<keyword evidence="1" id="KW-0472">Membrane</keyword>
<dbReference type="AlphaFoldDB" id="A0A292YFR7"/>
<evidence type="ECO:0008006" key="4">
    <source>
        <dbReference type="Google" id="ProtNLM"/>
    </source>
</evidence>
<sequence length="248" mass="29004">MKKLVFLFLVCLIYAANLIDVNFFESKNKLDILFSLDNKFNGKIIKINNNKYLIRNIKCDKEIEKNFNNFFIHSVIIAPEKDGVLLEIISNRKYSVSIALTPDGYGIRVRVKSDEIIKNSLPPMPKEKFSYTRYFIVVAILIILAIILLFIKRRGLNAKLPALKKDMKVLSQKFIDAKNKVVLFEYQNKKYLMLIGNTNLLLDVFDENFKPPKNEIEFDEMLKLNSKIDEIEKYIQKADNIKELDERI</sequence>
<dbReference type="EMBL" id="BDME01000002">
    <property type="protein sequence ID" value="GAX87794.1"/>
    <property type="molecule type" value="Genomic_DNA"/>
</dbReference>
<evidence type="ECO:0000313" key="3">
    <source>
        <dbReference type="Proteomes" id="UP000217944"/>
    </source>
</evidence>
<keyword evidence="1" id="KW-1133">Transmembrane helix</keyword>
<evidence type="ECO:0000256" key="1">
    <source>
        <dbReference type="SAM" id="Phobius"/>
    </source>
</evidence>
<proteinExistence type="predicted"/>
<keyword evidence="1" id="KW-0812">Transmembrane</keyword>
<comment type="caution">
    <text evidence="2">The sequence shown here is derived from an EMBL/GenBank/DDBJ whole genome shotgun (WGS) entry which is preliminary data.</text>
</comment>